<accession>A0ABN7M509</accession>
<dbReference type="Proteomes" id="UP000675880">
    <property type="component" value="Unassembled WGS sequence"/>
</dbReference>
<evidence type="ECO:0000313" key="2">
    <source>
        <dbReference type="EMBL" id="CAE6785678.1"/>
    </source>
</evidence>
<dbReference type="RefSeq" id="WP_213043690.1">
    <property type="nucleotide sequence ID" value="NZ_CAJNBJ010000018.1"/>
</dbReference>
<comment type="caution">
    <text evidence="2">The sequence shown here is derived from an EMBL/GenBank/DDBJ whole genome shotgun (WGS) entry which is preliminary data.</text>
</comment>
<dbReference type="EMBL" id="CAJNBJ010000018">
    <property type="protein sequence ID" value="CAE6785678.1"/>
    <property type="molecule type" value="Genomic_DNA"/>
</dbReference>
<reference evidence="2 3" key="1">
    <citation type="submission" date="2021-02" db="EMBL/GenBank/DDBJ databases">
        <authorList>
            <person name="Han P."/>
        </authorList>
    </citation>
    <scope>NUCLEOTIDE SEQUENCE [LARGE SCALE GENOMIC DNA]</scope>
    <source>
        <strain evidence="2">Candidatus Nitrospira sp. ZN2</strain>
    </source>
</reference>
<protein>
    <submittedName>
        <fullName evidence="2">Uncharacterized protein</fullName>
    </submittedName>
</protein>
<proteinExistence type="predicted"/>
<evidence type="ECO:0000313" key="3">
    <source>
        <dbReference type="Proteomes" id="UP000675880"/>
    </source>
</evidence>
<name>A0ABN7M509_9BACT</name>
<organism evidence="2 3">
    <name type="scientific">Nitrospira defluvii</name>
    <dbReference type="NCBI Taxonomy" id="330214"/>
    <lineage>
        <taxon>Bacteria</taxon>
        <taxon>Pseudomonadati</taxon>
        <taxon>Nitrospirota</taxon>
        <taxon>Nitrospiria</taxon>
        <taxon>Nitrospirales</taxon>
        <taxon>Nitrospiraceae</taxon>
        <taxon>Nitrospira</taxon>
    </lineage>
</organism>
<keyword evidence="3" id="KW-1185">Reference proteome</keyword>
<sequence length="258" mass="27277">MDIESTTLGTAALAIGALGGAAQGIVDGLFKAFTWFDSAGFERVFAVGGKEGGRRFFPTHKATLDPLLPALRIAYGSDVMELLRAQYRAGRAGGDLPRTLRQGVRIGFGMMEVPTIALVATELGVSADMATLAAQAIDSARRQRSHAEQPPSQNVPMPPQEPAMSDEQRSALARLETMIDARIDAALALADTQYVSQTKFLATFVSLAISFAVGGSLGMVPDEWGWCLLVGLAAVPLTPVAKDLSTALQEATKAMKAR</sequence>
<feature type="region of interest" description="Disordered" evidence="1">
    <location>
        <begin position="139"/>
        <end position="166"/>
    </location>
</feature>
<evidence type="ECO:0000256" key="1">
    <source>
        <dbReference type="SAM" id="MobiDB-lite"/>
    </source>
</evidence>
<gene>
    <name evidence="2" type="ORF">NSPZN2_50096</name>
</gene>